<dbReference type="AlphaFoldDB" id="A0AA39UPQ4"/>
<dbReference type="GO" id="GO:0007165">
    <property type="term" value="P:signal transduction"/>
    <property type="evidence" value="ECO:0007669"/>
    <property type="project" value="InterPro"/>
</dbReference>
<feature type="domain" description="REM-1" evidence="2">
    <location>
        <begin position="7"/>
        <end position="70"/>
    </location>
</feature>
<feature type="region of interest" description="Disordered" evidence="1">
    <location>
        <begin position="62"/>
        <end position="87"/>
    </location>
</feature>
<evidence type="ECO:0000259" key="2">
    <source>
        <dbReference type="SMART" id="SM00742"/>
    </source>
</evidence>
<comment type="caution">
    <text evidence="3">The sequence shown here is derived from an EMBL/GenBank/DDBJ whole genome shotgun (WGS) entry which is preliminary data.</text>
</comment>
<sequence>MANELDQKIQDVYKHIQTERKILEASQLLRQATNNQDVLRRNEAKIRETERSLSYFEDTLRELQARKQQQSQPDPQRYGGSASPQVG</sequence>
<evidence type="ECO:0000313" key="4">
    <source>
        <dbReference type="Proteomes" id="UP001175227"/>
    </source>
</evidence>
<dbReference type="EMBL" id="JAUEPR010000003">
    <property type="protein sequence ID" value="KAK0487470.1"/>
    <property type="molecule type" value="Genomic_DNA"/>
</dbReference>
<name>A0AA39UPQ4_9AGAR</name>
<proteinExistence type="predicted"/>
<gene>
    <name evidence="3" type="ORF">IW261DRAFT_617819</name>
</gene>
<keyword evidence="4" id="KW-1185">Reference proteome</keyword>
<dbReference type="SMART" id="SM00742">
    <property type="entry name" value="Hr1"/>
    <property type="match status" value="1"/>
</dbReference>
<evidence type="ECO:0000256" key="1">
    <source>
        <dbReference type="SAM" id="MobiDB-lite"/>
    </source>
</evidence>
<accession>A0AA39UPQ4</accession>
<organism evidence="3 4">
    <name type="scientific">Armillaria novae-zelandiae</name>
    <dbReference type="NCBI Taxonomy" id="153914"/>
    <lineage>
        <taxon>Eukaryota</taxon>
        <taxon>Fungi</taxon>
        <taxon>Dikarya</taxon>
        <taxon>Basidiomycota</taxon>
        <taxon>Agaricomycotina</taxon>
        <taxon>Agaricomycetes</taxon>
        <taxon>Agaricomycetidae</taxon>
        <taxon>Agaricales</taxon>
        <taxon>Marasmiineae</taxon>
        <taxon>Physalacriaceae</taxon>
        <taxon>Armillaria</taxon>
    </lineage>
</organism>
<dbReference type="Proteomes" id="UP001175227">
    <property type="component" value="Unassembled WGS sequence"/>
</dbReference>
<dbReference type="InterPro" id="IPR011072">
    <property type="entry name" value="HR1_rho-bd"/>
</dbReference>
<reference evidence="3" key="1">
    <citation type="submission" date="2023-06" db="EMBL/GenBank/DDBJ databases">
        <authorList>
            <consortium name="Lawrence Berkeley National Laboratory"/>
            <person name="Ahrendt S."/>
            <person name="Sahu N."/>
            <person name="Indic B."/>
            <person name="Wong-Bajracharya J."/>
            <person name="Merenyi Z."/>
            <person name="Ke H.-M."/>
            <person name="Monk M."/>
            <person name="Kocsube S."/>
            <person name="Drula E."/>
            <person name="Lipzen A."/>
            <person name="Balint B."/>
            <person name="Henrissat B."/>
            <person name="Andreopoulos B."/>
            <person name="Martin F.M."/>
            <person name="Harder C.B."/>
            <person name="Rigling D."/>
            <person name="Ford K.L."/>
            <person name="Foster G.D."/>
            <person name="Pangilinan J."/>
            <person name="Papanicolaou A."/>
            <person name="Barry K."/>
            <person name="LaButti K."/>
            <person name="Viragh M."/>
            <person name="Koriabine M."/>
            <person name="Yan M."/>
            <person name="Riley R."/>
            <person name="Champramary S."/>
            <person name="Plett K.L."/>
            <person name="Tsai I.J."/>
            <person name="Slot J."/>
            <person name="Sipos G."/>
            <person name="Plett J."/>
            <person name="Nagy L.G."/>
            <person name="Grigoriev I.V."/>
        </authorList>
    </citation>
    <scope>NUCLEOTIDE SEQUENCE</scope>
    <source>
        <strain evidence="3">ICMP 16352</strain>
    </source>
</reference>
<protein>
    <recommendedName>
        <fullName evidence="2">REM-1 domain-containing protein</fullName>
    </recommendedName>
</protein>
<dbReference type="Pfam" id="PF02185">
    <property type="entry name" value="HR1"/>
    <property type="match status" value="1"/>
</dbReference>
<evidence type="ECO:0000313" key="3">
    <source>
        <dbReference type="EMBL" id="KAK0487470.1"/>
    </source>
</evidence>